<proteinExistence type="predicted"/>
<dbReference type="PROSITE" id="PS00895">
    <property type="entry name" value="3_HYDROXYISOBUT_DH"/>
    <property type="match status" value="1"/>
</dbReference>
<gene>
    <name evidence="6" type="ORF">ENP47_12410</name>
</gene>
<dbReference type="InterPro" id="IPR045170">
    <property type="entry name" value="MTOX"/>
</dbReference>
<keyword evidence="3" id="KW-0274">FAD</keyword>
<evidence type="ECO:0000313" key="6">
    <source>
        <dbReference type="EMBL" id="HEF66381.1"/>
    </source>
</evidence>
<dbReference type="PANTHER" id="PTHR10961">
    <property type="entry name" value="PEROXISOMAL SARCOSINE OXIDASE"/>
    <property type="match status" value="1"/>
</dbReference>
<protein>
    <submittedName>
        <fullName evidence="6">N-methyl-L-tryptophan oxidase</fullName>
    </submittedName>
</protein>
<organism evidence="6">
    <name type="scientific">Thermomicrobium roseum</name>
    <dbReference type="NCBI Taxonomy" id="500"/>
    <lineage>
        <taxon>Bacteria</taxon>
        <taxon>Pseudomonadati</taxon>
        <taxon>Thermomicrobiota</taxon>
        <taxon>Thermomicrobia</taxon>
        <taxon>Thermomicrobiales</taxon>
        <taxon>Thermomicrobiaceae</taxon>
        <taxon>Thermomicrobium</taxon>
    </lineage>
</organism>
<dbReference type="PANTHER" id="PTHR10961:SF7">
    <property type="entry name" value="FAD DEPENDENT OXIDOREDUCTASE DOMAIN-CONTAINING PROTEIN"/>
    <property type="match status" value="1"/>
</dbReference>
<dbReference type="NCBIfam" id="NF008425">
    <property type="entry name" value="PRK11259.1"/>
    <property type="match status" value="1"/>
</dbReference>
<dbReference type="AlphaFoldDB" id="A0A7C1G2N2"/>
<dbReference type="InterPro" id="IPR006076">
    <property type="entry name" value="FAD-dep_OxRdtase"/>
</dbReference>
<comment type="caution">
    <text evidence="6">The sequence shown here is derived from an EMBL/GenBank/DDBJ whole genome shotgun (WGS) entry which is preliminary data.</text>
</comment>
<evidence type="ECO:0000256" key="2">
    <source>
        <dbReference type="ARBA" id="ARBA00022630"/>
    </source>
</evidence>
<dbReference type="SUPFAM" id="SSF51905">
    <property type="entry name" value="FAD/NAD(P)-binding domain"/>
    <property type="match status" value="1"/>
</dbReference>
<dbReference type="InterPro" id="IPR002204">
    <property type="entry name" value="3-OH-isobutyrate_DH-rel_CS"/>
</dbReference>
<dbReference type="EMBL" id="DSJL01000011">
    <property type="protein sequence ID" value="HEF66381.1"/>
    <property type="molecule type" value="Genomic_DNA"/>
</dbReference>
<comment type="cofactor">
    <cofactor evidence="1">
        <name>FAD</name>
        <dbReference type="ChEBI" id="CHEBI:57692"/>
    </cofactor>
</comment>
<reference evidence="6" key="1">
    <citation type="journal article" date="2020" name="mSystems">
        <title>Genome- and Community-Level Interaction Insights into Carbon Utilization and Element Cycling Functions of Hydrothermarchaeota in Hydrothermal Sediment.</title>
        <authorList>
            <person name="Zhou Z."/>
            <person name="Liu Y."/>
            <person name="Xu W."/>
            <person name="Pan J."/>
            <person name="Luo Z.H."/>
            <person name="Li M."/>
        </authorList>
    </citation>
    <scope>NUCLEOTIDE SEQUENCE [LARGE SCALE GENOMIC DNA]</scope>
    <source>
        <strain evidence="6">SpSt-222</strain>
    </source>
</reference>
<dbReference type="InterPro" id="IPR036188">
    <property type="entry name" value="FAD/NAD-bd_sf"/>
</dbReference>
<evidence type="ECO:0000256" key="4">
    <source>
        <dbReference type="ARBA" id="ARBA00023002"/>
    </source>
</evidence>
<evidence type="ECO:0000259" key="5">
    <source>
        <dbReference type="Pfam" id="PF01266"/>
    </source>
</evidence>
<evidence type="ECO:0000256" key="1">
    <source>
        <dbReference type="ARBA" id="ARBA00001974"/>
    </source>
</evidence>
<accession>A0A7C1G2N2</accession>
<dbReference type="SUPFAM" id="SSF54373">
    <property type="entry name" value="FAD-linked reductases, C-terminal domain"/>
    <property type="match status" value="1"/>
</dbReference>
<dbReference type="Pfam" id="PF01266">
    <property type="entry name" value="DAO"/>
    <property type="match status" value="1"/>
</dbReference>
<evidence type="ECO:0000256" key="3">
    <source>
        <dbReference type="ARBA" id="ARBA00022827"/>
    </source>
</evidence>
<feature type="domain" description="FAD dependent oxidoreductase" evidence="5">
    <location>
        <begin position="5"/>
        <end position="355"/>
    </location>
</feature>
<dbReference type="Gene3D" id="3.50.50.60">
    <property type="entry name" value="FAD/NAD(P)-binding domain"/>
    <property type="match status" value="1"/>
</dbReference>
<keyword evidence="2" id="KW-0285">Flavoprotein</keyword>
<dbReference type="GO" id="GO:0008115">
    <property type="term" value="F:sarcosine oxidase activity"/>
    <property type="evidence" value="ECO:0007669"/>
    <property type="project" value="TreeGrafter"/>
</dbReference>
<dbReference type="GO" id="GO:0050660">
    <property type="term" value="F:flavin adenine dinucleotide binding"/>
    <property type="evidence" value="ECO:0007669"/>
    <property type="project" value="InterPro"/>
</dbReference>
<dbReference type="Gene3D" id="3.30.9.10">
    <property type="entry name" value="D-Amino Acid Oxidase, subunit A, domain 2"/>
    <property type="match status" value="1"/>
</dbReference>
<sequence>MHSVDVIVVGLGVMGSSAAFHLARRGYRTLGFDAFPRGHDRGSSHGKTRIIRTAYYEAPDYVPLVRRAWSLWRELEGTSGRQLLSMTGGLYIGRPETALVSGALASAREHGLTHELLDADTAAARFPGLRLAPDQVAVWEADVALIDLEAAVAALVDGAQAAGAELHYSTPVERWIPDGDGVRVETPLGTFHAERLVLATGPWLPASVPELNLPLTVWRILHVHFAPTTPGRYRAEHFPFALWEDETGIYGAFPELPGQGVKFGRHDAGEVCTPETVRRTAEPTEIEELRTTLERYWPGASGPVLWYLTCLYTMTPDHHFLIDRHPEWPQVVLCSACSGHGFKFAPAIGELLADLATKPTASPPALFRLTRLQIAEHKRIP</sequence>
<name>A0A7C1G2N2_THERO</name>
<keyword evidence="4" id="KW-0560">Oxidoreductase</keyword>